<keyword evidence="2" id="KW-0862">Zinc</keyword>
<dbReference type="STRING" id="1333845.SAMN04487895_11178"/>
<dbReference type="GO" id="GO:0016491">
    <property type="term" value="F:oxidoreductase activity"/>
    <property type="evidence" value="ECO:0007669"/>
    <property type="project" value="UniProtKB-KW"/>
</dbReference>
<dbReference type="InterPro" id="IPR014182">
    <property type="entry name" value="ADH_Zn_typ-1"/>
</dbReference>
<dbReference type="InterPro" id="IPR020843">
    <property type="entry name" value="ER"/>
</dbReference>
<protein>
    <recommendedName>
        <fullName evidence="2">Zinc-type alcohol dehydrogenase-like protein</fullName>
    </recommendedName>
</protein>
<dbReference type="Pfam" id="PF08240">
    <property type="entry name" value="ADH_N"/>
    <property type="match status" value="1"/>
</dbReference>
<organism evidence="4 5">
    <name type="scientific">Paenibacillus sophorae</name>
    <dbReference type="NCBI Taxonomy" id="1333845"/>
    <lineage>
        <taxon>Bacteria</taxon>
        <taxon>Bacillati</taxon>
        <taxon>Bacillota</taxon>
        <taxon>Bacilli</taxon>
        <taxon>Bacillales</taxon>
        <taxon>Paenibacillaceae</taxon>
        <taxon>Paenibacillus</taxon>
    </lineage>
</organism>
<proteinExistence type="inferred from homology"/>
<dbReference type="AlphaFoldDB" id="A0A1H8SAH2"/>
<dbReference type="CDD" id="cd08252">
    <property type="entry name" value="AL_MDR"/>
    <property type="match status" value="1"/>
</dbReference>
<dbReference type="SUPFAM" id="SSF51735">
    <property type="entry name" value="NAD(P)-binding Rossmann-fold domains"/>
    <property type="match status" value="1"/>
</dbReference>
<dbReference type="SMART" id="SM00829">
    <property type="entry name" value="PKS_ER"/>
    <property type="match status" value="1"/>
</dbReference>
<dbReference type="InterPro" id="IPR051603">
    <property type="entry name" value="Zinc-ADH_QOR/CCCR"/>
</dbReference>
<dbReference type="InterPro" id="IPR011032">
    <property type="entry name" value="GroES-like_sf"/>
</dbReference>
<evidence type="ECO:0000313" key="4">
    <source>
        <dbReference type="EMBL" id="SEO75632.1"/>
    </source>
</evidence>
<accession>A0A1H8SAH2</accession>
<sequence length="352" mass="38796">MSKKPRMMRAVGFYKYLPIEHPESLLDIEVPKPFPKGRDILVEVKAISVNPADPIVRAYDNKVGEPPYVLGWDVAGVVEQVGPECTLFQPGDEVFYAGSLIRSGCNSEFHLVDERIVGRKPASLDFANAASLPLTTITAWEGLFDRLGISQDPEANRNKSILIIGAAGGVGSIAVQIANLAGLTVIGTASRPESIQWVNELGVNFVINHYEAFLPQLQKIGFNHVDYIFCLNNTDQHWNNMTEVIAPQGKICLIVENEAPIALGLLKSKSVTVVWETMFTRSTFNTEDIEEQHRLLNRLAELVDEGKIRTTVTEKISPINAANLKLAHAKIESGKTIGKIVLEQNDARLGHH</sequence>
<dbReference type="NCBIfam" id="TIGR02817">
    <property type="entry name" value="adh_fam_1"/>
    <property type="match status" value="1"/>
</dbReference>
<comment type="similarity">
    <text evidence="2">Belongs to the zinc-containing alcohol dehydrogenase family. Quinone oxidoreductase subfamily.</text>
</comment>
<evidence type="ECO:0000259" key="3">
    <source>
        <dbReference type="SMART" id="SM00829"/>
    </source>
</evidence>
<reference evidence="4 5" key="1">
    <citation type="submission" date="2016-10" db="EMBL/GenBank/DDBJ databases">
        <authorList>
            <person name="de Groot N.N."/>
        </authorList>
    </citation>
    <scope>NUCLEOTIDE SEQUENCE [LARGE SCALE GENOMIC DNA]</scope>
    <source>
        <strain evidence="4 5">CGMCC 1.10238</strain>
    </source>
</reference>
<feature type="domain" description="Enoyl reductase (ER)" evidence="3">
    <location>
        <begin position="23"/>
        <end position="342"/>
    </location>
</feature>
<dbReference type="Gene3D" id="3.40.50.720">
    <property type="entry name" value="NAD(P)-binding Rossmann-like Domain"/>
    <property type="match status" value="1"/>
</dbReference>
<keyword evidence="2" id="KW-0479">Metal-binding</keyword>
<keyword evidence="1" id="KW-0521">NADP</keyword>
<dbReference type="InterPro" id="IPR036291">
    <property type="entry name" value="NAD(P)-bd_dom_sf"/>
</dbReference>
<dbReference type="Proteomes" id="UP000198809">
    <property type="component" value="Unassembled WGS sequence"/>
</dbReference>
<evidence type="ECO:0000256" key="1">
    <source>
        <dbReference type="ARBA" id="ARBA00022857"/>
    </source>
</evidence>
<dbReference type="SUPFAM" id="SSF50129">
    <property type="entry name" value="GroES-like"/>
    <property type="match status" value="1"/>
</dbReference>
<evidence type="ECO:0000256" key="2">
    <source>
        <dbReference type="RuleBase" id="RU364000"/>
    </source>
</evidence>
<dbReference type="EMBL" id="FODH01000011">
    <property type="protein sequence ID" value="SEO75632.1"/>
    <property type="molecule type" value="Genomic_DNA"/>
</dbReference>
<dbReference type="Pfam" id="PF13602">
    <property type="entry name" value="ADH_zinc_N_2"/>
    <property type="match status" value="1"/>
</dbReference>
<dbReference type="GO" id="GO:0008270">
    <property type="term" value="F:zinc ion binding"/>
    <property type="evidence" value="ECO:0007669"/>
    <property type="project" value="InterPro"/>
</dbReference>
<dbReference type="Gene3D" id="3.90.180.10">
    <property type="entry name" value="Medium-chain alcohol dehydrogenases, catalytic domain"/>
    <property type="match status" value="1"/>
</dbReference>
<dbReference type="PANTHER" id="PTHR44154:SF1">
    <property type="entry name" value="QUINONE OXIDOREDUCTASE"/>
    <property type="match status" value="1"/>
</dbReference>
<gene>
    <name evidence="4" type="ORF">SAMN04487895_11178</name>
</gene>
<evidence type="ECO:0000313" key="5">
    <source>
        <dbReference type="Proteomes" id="UP000198809"/>
    </source>
</evidence>
<dbReference type="PANTHER" id="PTHR44154">
    <property type="entry name" value="QUINONE OXIDOREDUCTASE"/>
    <property type="match status" value="1"/>
</dbReference>
<dbReference type="InterPro" id="IPR013154">
    <property type="entry name" value="ADH-like_N"/>
</dbReference>
<keyword evidence="2" id="KW-0560">Oxidoreductase</keyword>
<name>A0A1H8SAH2_9BACL</name>